<protein>
    <submittedName>
        <fullName evidence="3">Uncharacterized protein</fullName>
    </submittedName>
</protein>
<evidence type="ECO:0000313" key="3">
    <source>
        <dbReference type="EMBL" id="KAA0198365.1"/>
    </source>
</evidence>
<dbReference type="GO" id="GO:0005524">
    <property type="term" value="F:ATP binding"/>
    <property type="evidence" value="ECO:0007669"/>
    <property type="project" value="UniProtKB-KW"/>
</dbReference>
<organism evidence="3">
    <name type="scientific">Hyalella azteca</name>
    <name type="common">Amphipod</name>
    <dbReference type="NCBI Taxonomy" id="294128"/>
    <lineage>
        <taxon>Eukaryota</taxon>
        <taxon>Metazoa</taxon>
        <taxon>Ecdysozoa</taxon>
        <taxon>Arthropoda</taxon>
        <taxon>Crustacea</taxon>
        <taxon>Multicrustacea</taxon>
        <taxon>Malacostraca</taxon>
        <taxon>Eumalacostraca</taxon>
        <taxon>Peracarida</taxon>
        <taxon>Amphipoda</taxon>
        <taxon>Senticaudata</taxon>
        <taxon>Talitrida</taxon>
        <taxon>Talitroidea</taxon>
        <taxon>Hyalellidae</taxon>
        <taxon>Hyalella</taxon>
    </lineage>
</organism>
<name>A0A6A0H3J8_HYAAZ</name>
<dbReference type="Gene3D" id="3.40.50.300">
    <property type="entry name" value="P-loop containing nucleotide triphosphate hydrolases"/>
    <property type="match status" value="1"/>
</dbReference>
<accession>A0A6A0H3J8</accession>
<dbReference type="PANTHER" id="PTHR24223">
    <property type="entry name" value="ATP-BINDING CASSETTE SUB-FAMILY C"/>
    <property type="match status" value="1"/>
</dbReference>
<keyword evidence="1" id="KW-0547">Nucleotide-binding</keyword>
<keyword evidence="2" id="KW-0067">ATP-binding</keyword>
<reference evidence="3" key="2">
    <citation type="journal article" date="2018" name="Environ. Sci. Technol.">
        <title>The Toxicogenome of Hyalella azteca: A Model for Sediment Ecotoxicology and Evolutionary Toxicology.</title>
        <authorList>
            <person name="Poynton H.C."/>
            <person name="Hasenbein S."/>
            <person name="Benoit J.B."/>
            <person name="Sepulveda M.S."/>
            <person name="Poelchau M.F."/>
            <person name="Hughes D.S.T."/>
            <person name="Murali S.C."/>
            <person name="Chen S."/>
            <person name="Glastad K.M."/>
            <person name="Goodisman M.A.D."/>
            <person name="Werren J.H."/>
            <person name="Vineis J.H."/>
            <person name="Bowen J.L."/>
            <person name="Friedrich M."/>
            <person name="Jones J."/>
            <person name="Robertson H.M."/>
            <person name="Feyereisen R."/>
            <person name="Mechler-Hickson A."/>
            <person name="Mathers N."/>
            <person name="Lee C.E."/>
            <person name="Colbourne J.K."/>
            <person name="Biales A."/>
            <person name="Johnston J.S."/>
            <person name="Wellborn G.A."/>
            <person name="Rosendale A.J."/>
            <person name="Cridge A.G."/>
            <person name="Munoz-Torres M.C."/>
            <person name="Bain P.A."/>
            <person name="Manny A.R."/>
            <person name="Major K.M."/>
            <person name="Lambert F.N."/>
            <person name="Vulpe C.D."/>
            <person name="Tuck P."/>
            <person name="Blalock B.J."/>
            <person name="Lin Y.Y."/>
            <person name="Smith M.E."/>
            <person name="Ochoa-Acuna H."/>
            <person name="Chen M.M."/>
            <person name="Childers C.P."/>
            <person name="Qu J."/>
            <person name="Dugan S."/>
            <person name="Lee S.L."/>
            <person name="Chao H."/>
            <person name="Dinh H."/>
            <person name="Han Y."/>
            <person name="Doddapaneni H."/>
            <person name="Worley K.C."/>
            <person name="Muzny D.M."/>
            <person name="Gibbs R.A."/>
            <person name="Richards S."/>
        </authorList>
    </citation>
    <scope>NUCLEOTIDE SEQUENCE</scope>
    <source>
        <strain evidence="3">HAZT.00-mixed</strain>
        <tissue evidence="3">Whole organism</tissue>
    </source>
</reference>
<sequence length="102" mass="10796">MVPIIIRKSSLIAALLRLVEVDGGRIEIDGVDIRRLGLHTLRTAVAIIPQDPVLFQGTVRWVRCCLGAPSGGCGAVLGHRQVGAVLCCDSAVLHTIPHALQA</sequence>
<dbReference type="GO" id="GO:0042626">
    <property type="term" value="F:ATPase-coupled transmembrane transporter activity"/>
    <property type="evidence" value="ECO:0007669"/>
    <property type="project" value="TreeGrafter"/>
</dbReference>
<reference evidence="3" key="1">
    <citation type="submission" date="2014-08" db="EMBL/GenBank/DDBJ databases">
        <authorList>
            <person name="Murali S."/>
            <person name="Richards S."/>
            <person name="Bandaranaike D."/>
            <person name="Bellair M."/>
            <person name="Blankenburg K."/>
            <person name="Chao H."/>
            <person name="Dinh H."/>
            <person name="Doddapaneni H."/>
            <person name="Dugan-Rocha S."/>
            <person name="Elkadiri S."/>
            <person name="Gnanaolivu R."/>
            <person name="Hughes D."/>
            <person name="Lee S."/>
            <person name="Li M."/>
            <person name="Ming W."/>
            <person name="Munidasa M."/>
            <person name="Muniz J."/>
            <person name="Nguyen L."/>
            <person name="Osuji N."/>
            <person name="Pu L.-L."/>
            <person name="Puazo M."/>
            <person name="Skinner E."/>
            <person name="Qu C."/>
            <person name="Quiroz J."/>
            <person name="Raj R."/>
            <person name="Weissenberger G."/>
            <person name="Xin Y."/>
            <person name="Zou X."/>
            <person name="Han Y."/>
            <person name="Worley K."/>
            <person name="Muzny D."/>
            <person name="Gibbs R."/>
        </authorList>
    </citation>
    <scope>NUCLEOTIDE SEQUENCE</scope>
    <source>
        <strain evidence="3">HAZT.00-mixed</strain>
        <tissue evidence="3">Whole organism</tissue>
    </source>
</reference>
<comment type="caution">
    <text evidence="3">The sequence shown here is derived from an EMBL/GenBank/DDBJ whole genome shotgun (WGS) entry which is preliminary data.</text>
</comment>
<gene>
    <name evidence="3" type="ORF">HAZT_HAZT001135</name>
</gene>
<proteinExistence type="predicted"/>
<evidence type="ECO:0000256" key="1">
    <source>
        <dbReference type="ARBA" id="ARBA00022741"/>
    </source>
</evidence>
<dbReference type="SUPFAM" id="SSF52540">
    <property type="entry name" value="P-loop containing nucleoside triphosphate hydrolases"/>
    <property type="match status" value="1"/>
</dbReference>
<reference evidence="3" key="3">
    <citation type="submission" date="2019-06" db="EMBL/GenBank/DDBJ databases">
        <authorList>
            <person name="Poynton C."/>
            <person name="Hasenbein S."/>
            <person name="Benoit J.B."/>
            <person name="Sepulveda M.S."/>
            <person name="Poelchau M.F."/>
            <person name="Murali S.C."/>
            <person name="Chen S."/>
            <person name="Glastad K.M."/>
            <person name="Werren J.H."/>
            <person name="Vineis J.H."/>
            <person name="Bowen J.L."/>
            <person name="Friedrich M."/>
            <person name="Jones J."/>
            <person name="Robertson H.M."/>
            <person name="Feyereisen R."/>
            <person name="Mechler-Hickson A."/>
            <person name="Mathers N."/>
            <person name="Lee C.E."/>
            <person name="Colbourne J.K."/>
            <person name="Biales A."/>
            <person name="Johnston J.S."/>
            <person name="Wellborn G.A."/>
            <person name="Rosendale A.J."/>
            <person name="Cridge A.G."/>
            <person name="Munoz-Torres M.C."/>
            <person name="Bain P.A."/>
            <person name="Manny A.R."/>
            <person name="Major K.M."/>
            <person name="Lambert F.N."/>
            <person name="Vulpe C.D."/>
            <person name="Tuck P."/>
            <person name="Blalock B.J."/>
            <person name="Lin Y.-Y."/>
            <person name="Smith M.E."/>
            <person name="Ochoa-Acuna H."/>
            <person name="Chen M.-J.M."/>
            <person name="Childers C.P."/>
            <person name="Qu J."/>
            <person name="Dugan S."/>
            <person name="Lee S.L."/>
            <person name="Chao H."/>
            <person name="Dinh H."/>
            <person name="Han Y."/>
            <person name="Doddapaneni H."/>
            <person name="Worley K.C."/>
            <person name="Muzny D.M."/>
            <person name="Gibbs R.A."/>
            <person name="Richards S."/>
        </authorList>
    </citation>
    <scope>NUCLEOTIDE SEQUENCE</scope>
    <source>
        <strain evidence="3">HAZT.00-mixed</strain>
        <tissue evidence="3">Whole organism</tissue>
    </source>
</reference>
<dbReference type="GO" id="GO:0016020">
    <property type="term" value="C:membrane"/>
    <property type="evidence" value="ECO:0007669"/>
    <property type="project" value="TreeGrafter"/>
</dbReference>
<dbReference type="Proteomes" id="UP000711488">
    <property type="component" value="Unassembled WGS sequence"/>
</dbReference>
<evidence type="ECO:0000256" key="2">
    <source>
        <dbReference type="ARBA" id="ARBA00022840"/>
    </source>
</evidence>
<dbReference type="InterPro" id="IPR027417">
    <property type="entry name" value="P-loop_NTPase"/>
</dbReference>
<dbReference type="InterPro" id="IPR050173">
    <property type="entry name" value="ABC_transporter_C-like"/>
</dbReference>
<dbReference type="EMBL" id="JQDR03007617">
    <property type="protein sequence ID" value="KAA0198365.1"/>
    <property type="molecule type" value="Genomic_DNA"/>
</dbReference>
<dbReference type="AlphaFoldDB" id="A0A6A0H3J8"/>